<evidence type="ECO:0000313" key="2">
    <source>
        <dbReference type="Proteomes" id="UP001597343"/>
    </source>
</evidence>
<dbReference type="RefSeq" id="WP_386049070.1">
    <property type="nucleotide sequence ID" value="NZ_JBHUIO010000011.1"/>
</dbReference>
<comment type="caution">
    <text evidence="1">The sequence shown here is derived from an EMBL/GenBank/DDBJ whole genome shotgun (WGS) entry which is preliminary data.</text>
</comment>
<evidence type="ECO:0000313" key="1">
    <source>
        <dbReference type="EMBL" id="MFD2171882.1"/>
    </source>
</evidence>
<accession>A0ABW5A113</accession>
<dbReference type="Proteomes" id="UP001597343">
    <property type="component" value="Unassembled WGS sequence"/>
</dbReference>
<dbReference type="PROSITE" id="PS51257">
    <property type="entry name" value="PROKAR_LIPOPROTEIN"/>
    <property type="match status" value="1"/>
</dbReference>
<protein>
    <submittedName>
        <fullName evidence="1">Uncharacterized protein</fullName>
    </submittedName>
</protein>
<proteinExistence type="predicted"/>
<keyword evidence="2" id="KW-1185">Reference proteome</keyword>
<reference evidence="2" key="1">
    <citation type="journal article" date="2019" name="Int. J. Syst. Evol. Microbiol.">
        <title>The Global Catalogue of Microorganisms (GCM) 10K type strain sequencing project: providing services to taxonomists for standard genome sequencing and annotation.</title>
        <authorList>
            <consortium name="The Broad Institute Genomics Platform"/>
            <consortium name="The Broad Institute Genome Sequencing Center for Infectious Disease"/>
            <person name="Wu L."/>
            <person name="Ma J."/>
        </authorList>
    </citation>
    <scope>NUCLEOTIDE SEQUENCE [LARGE SCALE GENOMIC DNA]</scope>
    <source>
        <strain evidence="2">CGMCC 1.13574</strain>
    </source>
</reference>
<name>A0ABW5A113_9BACL</name>
<sequence length="142" mass="15687">MILKSTAFVTFTLAILFSVGCSNSIDEKKINSIRVSTTFEASPETEDQRQLSYSIQLINQNELPLNLEWVEPVLSKPLANRTTPHEVTIPIQAVVPAGDQLTIEGVIQIETSAITDLESQREEAIKGVTLKLTSGEEIYVEI</sequence>
<gene>
    <name evidence="1" type="ORF">ACFSOY_18110</name>
</gene>
<organism evidence="1 2">
    <name type="scientific">Tumebacillus lipolyticus</name>
    <dbReference type="NCBI Taxonomy" id="1280370"/>
    <lineage>
        <taxon>Bacteria</taxon>
        <taxon>Bacillati</taxon>
        <taxon>Bacillota</taxon>
        <taxon>Bacilli</taxon>
        <taxon>Bacillales</taxon>
        <taxon>Alicyclobacillaceae</taxon>
        <taxon>Tumebacillus</taxon>
    </lineage>
</organism>
<dbReference type="EMBL" id="JBHUIO010000011">
    <property type="protein sequence ID" value="MFD2171882.1"/>
    <property type="molecule type" value="Genomic_DNA"/>
</dbReference>